<proteinExistence type="predicted"/>
<accession>A0ACC2UN21</accession>
<comment type="caution">
    <text evidence="1">The sequence shown here is derived from an EMBL/GenBank/DDBJ whole genome shotgun (WGS) entry which is preliminary data.</text>
</comment>
<dbReference type="EMBL" id="QTSX02000146">
    <property type="protein sequence ID" value="KAJ9088182.1"/>
    <property type="molecule type" value="Genomic_DNA"/>
</dbReference>
<name>A0ACC2UN21_9FUNG</name>
<protein>
    <submittedName>
        <fullName evidence="1">Uncharacterized protein</fullName>
    </submittedName>
</protein>
<evidence type="ECO:0000313" key="1">
    <source>
        <dbReference type="EMBL" id="KAJ9088182.1"/>
    </source>
</evidence>
<evidence type="ECO:0000313" key="2">
    <source>
        <dbReference type="Proteomes" id="UP001165960"/>
    </source>
</evidence>
<keyword evidence="2" id="KW-1185">Reference proteome</keyword>
<sequence length="312" mass="34829">MDLDASPECYLPEKEEVNEKLLHQVLAVNAIMRRQAIRTEALTLCEEIETVLIPYTEQLSHPSSEVTHESDSVKKLAQILHSVQLSTNLETIKTLKMELTSALEAFLALFKGLDVHKVTKIASPDYGDRHDCTYIKLVVHKLRVQAILDSGAPGNIVFTRLVKKLKLAPDLDYEEDFGTAGPNKTKALGAYSSLLLWFGKLVVTAPAIVLQNNSYDILIGMSFMATYSTIINHKDSTFSTLGHSVPVFYHGDGPKDSSTKKICHINMEYTDRDLPVAYKLRQRKLKTLPLATKEYKGIPLYVAKAFVIPKGL</sequence>
<organism evidence="1 2">
    <name type="scientific">Entomophthora muscae</name>
    <dbReference type="NCBI Taxonomy" id="34485"/>
    <lineage>
        <taxon>Eukaryota</taxon>
        <taxon>Fungi</taxon>
        <taxon>Fungi incertae sedis</taxon>
        <taxon>Zoopagomycota</taxon>
        <taxon>Entomophthoromycotina</taxon>
        <taxon>Entomophthoromycetes</taxon>
        <taxon>Entomophthorales</taxon>
        <taxon>Entomophthoraceae</taxon>
        <taxon>Entomophthora</taxon>
    </lineage>
</organism>
<dbReference type="Proteomes" id="UP001165960">
    <property type="component" value="Unassembled WGS sequence"/>
</dbReference>
<reference evidence="1" key="1">
    <citation type="submission" date="2022-04" db="EMBL/GenBank/DDBJ databases">
        <title>Genome of the entomopathogenic fungus Entomophthora muscae.</title>
        <authorList>
            <person name="Elya C."/>
            <person name="Lovett B.R."/>
            <person name="Lee E."/>
            <person name="Macias A.M."/>
            <person name="Hajek A.E."/>
            <person name="De Bivort B.L."/>
            <person name="Kasson M.T."/>
            <person name="De Fine Licht H.H."/>
            <person name="Stajich J.E."/>
        </authorList>
    </citation>
    <scope>NUCLEOTIDE SEQUENCE</scope>
    <source>
        <strain evidence="1">Berkeley</strain>
    </source>
</reference>
<gene>
    <name evidence="1" type="ORF">DSO57_1025735</name>
</gene>